<protein>
    <recommendedName>
        <fullName evidence="4">DUF834 domain-containing protein</fullName>
    </recommendedName>
</protein>
<dbReference type="Proteomes" id="UP000008022">
    <property type="component" value="Unassembled WGS sequence"/>
</dbReference>
<feature type="region of interest" description="Disordered" evidence="1">
    <location>
        <begin position="1"/>
        <end position="62"/>
    </location>
</feature>
<evidence type="ECO:0000313" key="2">
    <source>
        <dbReference type="EnsemblPlants" id="ORUFI08G18140.1"/>
    </source>
</evidence>
<dbReference type="Gramene" id="ORUFI08G18140.1">
    <property type="protein sequence ID" value="ORUFI08G18140.1"/>
    <property type="gene ID" value="ORUFI08G18140"/>
</dbReference>
<feature type="compositionally biased region" description="Low complexity" evidence="1">
    <location>
        <begin position="36"/>
        <end position="45"/>
    </location>
</feature>
<organism evidence="2 3">
    <name type="scientific">Oryza rufipogon</name>
    <name type="common">Brownbeard rice</name>
    <name type="synonym">Asian wild rice</name>
    <dbReference type="NCBI Taxonomy" id="4529"/>
    <lineage>
        <taxon>Eukaryota</taxon>
        <taxon>Viridiplantae</taxon>
        <taxon>Streptophyta</taxon>
        <taxon>Embryophyta</taxon>
        <taxon>Tracheophyta</taxon>
        <taxon>Spermatophyta</taxon>
        <taxon>Magnoliopsida</taxon>
        <taxon>Liliopsida</taxon>
        <taxon>Poales</taxon>
        <taxon>Poaceae</taxon>
        <taxon>BOP clade</taxon>
        <taxon>Oryzoideae</taxon>
        <taxon>Oryzeae</taxon>
        <taxon>Oryzinae</taxon>
        <taxon>Oryza</taxon>
    </lineage>
</organism>
<evidence type="ECO:0000256" key="1">
    <source>
        <dbReference type="SAM" id="MobiDB-lite"/>
    </source>
</evidence>
<evidence type="ECO:0008006" key="4">
    <source>
        <dbReference type="Google" id="ProtNLM"/>
    </source>
</evidence>
<proteinExistence type="predicted"/>
<evidence type="ECO:0000313" key="3">
    <source>
        <dbReference type="Proteomes" id="UP000008022"/>
    </source>
</evidence>
<reference evidence="3" key="1">
    <citation type="submission" date="2013-06" db="EMBL/GenBank/DDBJ databases">
        <authorList>
            <person name="Zhao Q."/>
        </authorList>
    </citation>
    <scope>NUCLEOTIDE SEQUENCE</scope>
    <source>
        <strain evidence="3">cv. W1943</strain>
    </source>
</reference>
<keyword evidence="3" id="KW-1185">Reference proteome</keyword>
<dbReference type="AlphaFoldDB" id="A0A0E0QJL4"/>
<accession>A0A0E0QJL4</accession>
<name>A0A0E0QJL4_ORYRU</name>
<reference evidence="2" key="2">
    <citation type="submission" date="2015-06" db="UniProtKB">
        <authorList>
            <consortium name="EnsemblPlants"/>
        </authorList>
    </citation>
    <scope>IDENTIFICATION</scope>
</reference>
<dbReference type="EnsemblPlants" id="ORUFI08G18140.1">
    <property type="protein sequence ID" value="ORUFI08G18140.1"/>
    <property type="gene ID" value="ORUFI08G18140"/>
</dbReference>
<dbReference type="HOGENOM" id="CLU_2625865_0_0_1"/>
<sequence length="79" mass="8306">MHARKSAGVRRTATARDPIAATNLRSLARGEEADEAAAAAATRRSGNGGGSSRRDPRSSRVYPGGWRRLLVDLSGDIAC</sequence>